<dbReference type="OrthoDB" id="2381329at2"/>
<organism evidence="3 4">
    <name type="scientific">Bacillus gobiensis</name>
    <dbReference type="NCBI Taxonomy" id="1441095"/>
    <lineage>
        <taxon>Bacteria</taxon>
        <taxon>Bacillati</taxon>
        <taxon>Bacillota</taxon>
        <taxon>Bacilli</taxon>
        <taxon>Bacillales</taxon>
        <taxon>Bacillaceae</taxon>
        <taxon>Bacillus</taxon>
    </lineage>
</organism>
<dbReference type="InterPro" id="IPR014247">
    <property type="entry name" value="Spore_lipoprot_YhcN/YlaJ"/>
</dbReference>
<dbReference type="PATRIC" id="fig|1441095.3.peg.997"/>
<evidence type="ECO:0000256" key="2">
    <source>
        <dbReference type="SAM" id="SignalP"/>
    </source>
</evidence>
<feature type="region of interest" description="Disordered" evidence="1">
    <location>
        <begin position="26"/>
        <end position="51"/>
    </location>
</feature>
<evidence type="ECO:0000256" key="1">
    <source>
        <dbReference type="SAM" id="MobiDB-lite"/>
    </source>
</evidence>
<dbReference type="STRING" id="1441095.AM592_04525"/>
<protein>
    <recommendedName>
        <fullName evidence="5">Sporulation protein</fullName>
    </recommendedName>
</protein>
<keyword evidence="4" id="KW-1185">Reference proteome</keyword>
<keyword evidence="2" id="KW-0732">Signal</keyword>
<feature type="region of interest" description="Disordered" evidence="1">
    <location>
        <begin position="160"/>
        <end position="201"/>
    </location>
</feature>
<evidence type="ECO:0000313" key="4">
    <source>
        <dbReference type="Proteomes" id="UP000067625"/>
    </source>
</evidence>
<dbReference type="EMBL" id="CP012600">
    <property type="protein sequence ID" value="ALC80933.1"/>
    <property type="molecule type" value="Genomic_DNA"/>
</dbReference>
<dbReference type="Proteomes" id="UP000067625">
    <property type="component" value="Chromosome"/>
</dbReference>
<dbReference type="InterPro" id="IPR019076">
    <property type="entry name" value="Spore_lipoprot_YhcN/YlaJ-like"/>
</dbReference>
<dbReference type="NCBIfam" id="TIGR02898">
    <property type="entry name" value="spore_YhcN_YlaJ"/>
    <property type="match status" value="1"/>
</dbReference>
<dbReference type="RefSeq" id="WP_053602684.1">
    <property type="nucleotide sequence ID" value="NZ_CP012600.1"/>
</dbReference>
<dbReference type="GO" id="GO:0030435">
    <property type="term" value="P:sporulation resulting in formation of a cellular spore"/>
    <property type="evidence" value="ECO:0007669"/>
    <property type="project" value="InterPro"/>
</dbReference>
<feature type="signal peptide" evidence="2">
    <location>
        <begin position="1"/>
        <end position="19"/>
    </location>
</feature>
<feature type="chain" id="PRO_5005794680" description="Sporulation protein" evidence="2">
    <location>
        <begin position="20"/>
        <end position="201"/>
    </location>
</feature>
<dbReference type="Pfam" id="PF09580">
    <property type="entry name" value="Spore_YhcN_YlaJ"/>
    <property type="match status" value="1"/>
</dbReference>
<reference evidence="4" key="1">
    <citation type="submission" date="2015-08" db="EMBL/GenBank/DDBJ databases">
        <title>Genome sequencing project for genomic taxonomy and phylogenomics of Bacillus-like bacteria.</title>
        <authorList>
            <person name="Liu B."/>
            <person name="Wang J."/>
            <person name="Zhu Y."/>
            <person name="Liu G."/>
            <person name="Chen Q."/>
            <person name="Chen Z."/>
            <person name="Lan J."/>
            <person name="Che J."/>
            <person name="Ge C."/>
            <person name="Shi H."/>
            <person name="Pan Z."/>
            <person name="Liu X."/>
        </authorList>
    </citation>
    <scope>NUCLEOTIDE SEQUENCE [LARGE SCALE GENOMIC DNA]</scope>
    <source>
        <strain evidence="4">FJAT-4402</strain>
    </source>
</reference>
<sequence>MRFSLYFLLSALFCLTSCGYQPNVENESIRDDDSKPIKVENSSPDQPDRKNGAAIAQHLVEVTESMPDVKDATAVVLGPYAVVGIDVKDDLERSEAESVKYTVAQGLKDDRYGANAVVVADPDTVARLREMSRDIQAGRPVSGIMDELAAIVGRVLPEVPNDMIDNQEEEPTKDNNDQLNNKQEQELDKEQNDQSNKAKNN</sequence>
<accession>A0A0M4G7C7</accession>
<reference evidence="3 4" key="2">
    <citation type="journal article" date="2016" name="Int. J. Syst. Evol. Microbiol.">
        <title>Bacillus gobiensis sp. nov., isolated from a soil sample.</title>
        <authorList>
            <person name="Liu B."/>
            <person name="Liu G.H."/>
            <person name="Cetin S."/>
            <person name="Schumann P."/>
            <person name="Pan Z.Z."/>
            <person name="Chen Q.Q."/>
        </authorList>
    </citation>
    <scope>NUCLEOTIDE SEQUENCE [LARGE SCALE GENOMIC DNA]</scope>
    <source>
        <strain evidence="3 4">FJAT-4402</strain>
    </source>
</reference>
<name>A0A0M4G7C7_9BACI</name>
<feature type="compositionally biased region" description="Basic and acidic residues" evidence="1">
    <location>
        <begin position="27"/>
        <end position="38"/>
    </location>
</feature>
<dbReference type="AlphaFoldDB" id="A0A0M4G7C7"/>
<evidence type="ECO:0008006" key="5">
    <source>
        <dbReference type="Google" id="ProtNLM"/>
    </source>
</evidence>
<feature type="compositionally biased region" description="Basic and acidic residues" evidence="1">
    <location>
        <begin position="183"/>
        <end position="192"/>
    </location>
</feature>
<proteinExistence type="predicted"/>
<evidence type="ECO:0000313" key="3">
    <source>
        <dbReference type="EMBL" id="ALC80933.1"/>
    </source>
</evidence>
<gene>
    <name evidence="3" type="ORF">AM592_04525</name>
</gene>